<proteinExistence type="predicted"/>
<dbReference type="EMBL" id="JAWDJW010000641">
    <property type="protein sequence ID" value="KAK3080284.1"/>
    <property type="molecule type" value="Genomic_DNA"/>
</dbReference>
<dbReference type="Proteomes" id="UP001186974">
    <property type="component" value="Unassembled WGS sequence"/>
</dbReference>
<accession>A0ACC3DU64</accession>
<feature type="non-terminal residue" evidence="1">
    <location>
        <position position="1"/>
    </location>
</feature>
<protein>
    <submittedName>
        <fullName evidence="1">Uncharacterized protein</fullName>
    </submittedName>
</protein>
<keyword evidence="2" id="KW-1185">Reference proteome</keyword>
<gene>
    <name evidence="1" type="ORF">LTS18_002650</name>
</gene>
<sequence length="167" mass="17966">LLDENLQEARNALKGDPGPLATPTTTAGGSLNNNDNNNNMPWFDNAAEAASFEPPLPGTLAVTMSIADAALRLEVRTLERVHSPSHHKISFRDQLAVALGGVRTPTHDEANETFVFRGQEVKVREKVRVESQDPALMAAMAKLGALERTLGLGRRALAVVMGMEGED</sequence>
<evidence type="ECO:0000313" key="1">
    <source>
        <dbReference type="EMBL" id="KAK3080284.1"/>
    </source>
</evidence>
<name>A0ACC3DU64_9PEZI</name>
<comment type="caution">
    <text evidence="1">The sequence shown here is derived from an EMBL/GenBank/DDBJ whole genome shotgun (WGS) entry which is preliminary data.</text>
</comment>
<evidence type="ECO:0000313" key="2">
    <source>
        <dbReference type="Proteomes" id="UP001186974"/>
    </source>
</evidence>
<reference evidence="1" key="1">
    <citation type="submission" date="2024-09" db="EMBL/GenBank/DDBJ databases">
        <title>Black Yeasts Isolated from many extreme environments.</title>
        <authorList>
            <person name="Coleine C."/>
            <person name="Stajich J.E."/>
            <person name="Selbmann L."/>
        </authorList>
    </citation>
    <scope>NUCLEOTIDE SEQUENCE</scope>
    <source>
        <strain evidence="1">CCFEE 5737</strain>
    </source>
</reference>
<organism evidence="1 2">
    <name type="scientific">Coniosporium uncinatum</name>
    <dbReference type="NCBI Taxonomy" id="93489"/>
    <lineage>
        <taxon>Eukaryota</taxon>
        <taxon>Fungi</taxon>
        <taxon>Dikarya</taxon>
        <taxon>Ascomycota</taxon>
        <taxon>Pezizomycotina</taxon>
        <taxon>Dothideomycetes</taxon>
        <taxon>Dothideomycetes incertae sedis</taxon>
        <taxon>Coniosporium</taxon>
    </lineage>
</organism>